<dbReference type="AlphaFoldDB" id="A0A1G2E236"/>
<feature type="transmembrane region" description="Helical" evidence="1">
    <location>
        <begin position="80"/>
        <end position="102"/>
    </location>
</feature>
<keyword evidence="1" id="KW-0472">Membrane</keyword>
<evidence type="ECO:0000313" key="3">
    <source>
        <dbReference type="Proteomes" id="UP000178721"/>
    </source>
</evidence>
<protein>
    <submittedName>
        <fullName evidence="2">Uncharacterized protein</fullName>
    </submittedName>
</protein>
<dbReference type="EMBL" id="MHMA01000038">
    <property type="protein sequence ID" value="OGZ19699.1"/>
    <property type="molecule type" value="Genomic_DNA"/>
</dbReference>
<keyword evidence="1" id="KW-1133">Transmembrane helix</keyword>
<accession>A0A1G2E236</accession>
<evidence type="ECO:0000313" key="2">
    <source>
        <dbReference type="EMBL" id="OGZ19699.1"/>
    </source>
</evidence>
<dbReference type="Proteomes" id="UP000178721">
    <property type="component" value="Unassembled WGS sequence"/>
</dbReference>
<evidence type="ECO:0000256" key="1">
    <source>
        <dbReference type="SAM" id="Phobius"/>
    </source>
</evidence>
<name>A0A1G2E236_9BACT</name>
<keyword evidence="1" id="KW-0812">Transmembrane</keyword>
<comment type="caution">
    <text evidence="2">The sequence shown here is derived from an EMBL/GenBank/DDBJ whole genome shotgun (WGS) entry which is preliminary data.</text>
</comment>
<feature type="transmembrane region" description="Helical" evidence="1">
    <location>
        <begin position="5"/>
        <end position="23"/>
    </location>
</feature>
<reference evidence="2 3" key="1">
    <citation type="journal article" date="2016" name="Nat. Commun.">
        <title>Thousands of microbial genomes shed light on interconnected biogeochemical processes in an aquifer system.</title>
        <authorList>
            <person name="Anantharaman K."/>
            <person name="Brown C.T."/>
            <person name="Hug L.A."/>
            <person name="Sharon I."/>
            <person name="Castelle C.J."/>
            <person name="Probst A.J."/>
            <person name="Thomas B.C."/>
            <person name="Singh A."/>
            <person name="Wilkins M.J."/>
            <person name="Karaoz U."/>
            <person name="Brodie E.L."/>
            <person name="Williams K.H."/>
            <person name="Hubbard S.S."/>
            <person name="Banfield J.F."/>
        </authorList>
    </citation>
    <scope>NUCLEOTIDE SEQUENCE [LARGE SCALE GENOMIC DNA]</scope>
</reference>
<sequence length="106" mass="11187">MTKKILALALIIIGLAVIFYGLYSSFAIFTGKTTAPEIFKTPPAQKSAISQDVQGQLQNMISEQLKGMLPAGSVATLLNLMSWSVFAGILVFGGAQITGLGVKLLN</sequence>
<organism evidence="2 3">
    <name type="scientific">Candidatus Nealsonbacteria bacterium RIFCSPHIGHO2_01_FULL_43_31</name>
    <dbReference type="NCBI Taxonomy" id="1801665"/>
    <lineage>
        <taxon>Bacteria</taxon>
        <taxon>Candidatus Nealsoniibacteriota</taxon>
    </lineage>
</organism>
<gene>
    <name evidence="2" type="ORF">A2654_01655</name>
</gene>
<proteinExistence type="predicted"/>